<reference evidence="1" key="2">
    <citation type="journal article" date="2015" name="Data Brief">
        <title>Shoot transcriptome of the giant reed, Arundo donax.</title>
        <authorList>
            <person name="Barrero R.A."/>
            <person name="Guerrero F.D."/>
            <person name="Moolhuijzen P."/>
            <person name="Goolsby J.A."/>
            <person name="Tidwell J."/>
            <person name="Bellgard S.E."/>
            <person name="Bellgard M.I."/>
        </authorList>
    </citation>
    <scope>NUCLEOTIDE SEQUENCE</scope>
    <source>
        <tissue evidence="1">Shoot tissue taken approximately 20 cm above the soil surface</tissue>
    </source>
</reference>
<organism evidence="1">
    <name type="scientific">Arundo donax</name>
    <name type="common">Giant reed</name>
    <name type="synonym">Donax arundinaceus</name>
    <dbReference type="NCBI Taxonomy" id="35708"/>
    <lineage>
        <taxon>Eukaryota</taxon>
        <taxon>Viridiplantae</taxon>
        <taxon>Streptophyta</taxon>
        <taxon>Embryophyta</taxon>
        <taxon>Tracheophyta</taxon>
        <taxon>Spermatophyta</taxon>
        <taxon>Magnoliopsida</taxon>
        <taxon>Liliopsida</taxon>
        <taxon>Poales</taxon>
        <taxon>Poaceae</taxon>
        <taxon>PACMAD clade</taxon>
        <taxon>Arundinoideae</taxon>
        <taxon>Arundineae</taxon>
        <taxon>Arundo</taxon>
    </lineage>
</organism>
<reference evidence="1" key="1">
    <citation type="submission" date="2014-09" db="EMBL/GenBank/DDBJ databases">
        <authorList>
            <person name="Magalhaes I.L.F."/>
            <person name="Oliveira U."/>
            <person name="Santos F.R."/>
            <person name="Vidigal T.H.D.A."/>
            <person name="Brescovit A.D."/>
            <person name="Santos A.J."/>
        </authorList>
    </citation>
    <scope>NUCLEOTIDE SEQUENCE</scope>
    <source>
        <tissue evidence="1">Shoot tissue taken approximately 20 cm above the soil surface</tissue>
    </source>
</reference>
<protein>
    <submittedName>
        <fullName evidence="1">Uncharacterized protein</fullName>
    </submittedName>
</protein>
<sequence length="36" mass="3986">MQYNGQLARVLSPVAQCLCMRSMQGPTYKFHPQGGS</sequence>
<proteinExistence type="predicted"/>
<dbReference type="EMBL" id="GBRH01174245">
    <property type="protein sequence ID" value="JAE23651.1"/>
    <property type="molecule type" value="Transcribed_RNA"/>
</dbReference>
<evidence type="ECO:0000313" key="1">
    <source>
        <dbReference type="EMBL" id="JAE23651.1"/>
    </source>
</evidence>
<accession>A0A0A9GM98</accession>
<dbReference type="AlphaFoldDB" id="A0A0A9GM98"/>
<name>A0A0A9GM98_ARUDO</name>